<proteinExistence type="predicted"/>
<comment type="caution">
    <text evidence="2">The sequence shown here is derived from an EMBL/GenBank/DDBJ whole genome shotgun (WGS) entry which is preliminary data.</text>
</comment>
<evidence type="ECO:0000259" key="1">
    <source>
        <dbReference type="Pfam" id="PF00078"/>
    </source>
</evidence>
<dbReference type="Proteomes" id="UP000499080">
    <property type="component" value="Unassembled WGS sequence"/>
</dbReference>
<dbReference type="InterPro" id="IPR000477">
    <property type="entry name" value="RT_dom"/>
</dbReference>
<dbReference type="Pfam" id="PF00078">
    <property type="entry name" value="RVT_1"/>
    <property type="match status" value="1"/>
</dbReference>
<dbReference type="EMBL" id="BGPR01085470">
    <property type="protein sequence ID" value="GBL99548.1"/>
    <property type="molecule type" value="Genomic_DNA"/>
</dbReference>
<dbReference type="OrthoDB" id="407509at2759"/>
<dbReference type="AlphaFoldDB" id="A0A4Y2C5D0"/>
<protein>
    <recommendedName>
        <fullName evidence="1">Reverse transcriptase domain-containing protein</fullName>
    </recommendedName>
</protein>
<gene>
    <name evidence="2" type="ORF">AVEN_227454_1</name>
</gene>
<keyword evidence="3" id="KW-1185">Reference proteome</keyword>
<name>A0A4Y2C5D0_ARAVE</name>
<evidence type="ECO:0000313" key="2">
    <source>
        <dbReference type="EMBL" id="GBL99548.1"/>
    </source>
</evidence>
<dbReference type="PANTHER" id="PTHR19446">
    <property type="entry name" value="REVERSE TRANSCRIPTASES"/>
    <property type="match status" value="1"/>
</dbReference>
<evidence type="ECO:0000313" key="3">
    <source>
        <dbReference type="Proteomes" id="UP000499080"/>
    </source>
</evidence>
<reference evidence="2 3" key="1">
    <citation type="journal article" date="2019" name="Sci. Rep.">
        <title>Orb-weaving spider Araneus ventricosus genome elucidates the spidroin gene catalogue.</title>
        <authorList>
            <person name="Kono N."/>
            <person name="Nakamura H."/>
            <person name="Ohtoshi R."/>
            <person name="Moran D.A.P."/>
            <person name="Shinohara A."/>
            <person name="Yoshida Y."/>
            <person name="Fujiwara M."/>
            <person name="Mori M."/>
            <person name="Tomita M."/>
            <person name="Arakawa K."/>
        </authorList>
    </citation>
    <scope>NUCLEOTIDE SEQUENCE [LARGE SCALE GENOMIC DNA]</scope>
</reference>
<accession>A0A4Y2C5D0</accession>
<sequence length="153" mass="17220">MAPRKAPGLDGLTVEMLRAVHTRCPQFLSTLLNKCLSIGCFQENWKFAKLVLLAKPGKDPTLTSSYRPICLLSVVSKVLDKLLTQRFTFLCQQQGLLHPRQHGFRVGRSCETANDSLWREISSALRNRGKACLISLDVAGHRSPRLRRVLTCF</sequence>
<feature type="domain" description="Reverse transcriptase" evidence="1">
    <location>
        <begin position="57"/>
        <end position="139"/>
    </location>
</feature>
<organism evidence="2 3">
    <name type="scientific">Araneus ventricosus</name>
    <name type="common">Orbweaver spider</name>
    <name type="synonym">Epeira ventricosa</name>
    <dbReference type="NCBI Taxonomy" id="182803"/>
    <lineage>
        <taxon>Eukaryota</taxon>
        <taxon>Metazoa</taxon>
        <taxon>Ecdysozoa</taxon>
        <taxon>Arthropoda</taxon>
        <taxon>Chelicerata</taxon>
        <taxon>Arachnida</taxon>
        <taxon>Araneae</taxon>
        <taxon>Araneomorphae</taxon>
        <taxon>Entelegynae</taxon>
        <taxon>Araneoidea</taxon>
        <taxon>Araneidae</taxon>
        <taxon>Araneus</taxon>
    </lineage>
</organism>